<keyword evidence="2" id="KW-1185">Reference proteome</keyword>
<organism evidence="1 2">
    <name type="scientific">Candidatus Methylobacter favarea</name>
    <dbReference type="NCBI Taxonomy" id="2707345"/>
    <lineage>
        <taxon>Bacteria</taxon>
        <taxon>Pseudomonadati</taxon>
        <taxon>Pseudomonadota</taxon>
        <taxon>Gammaproteobacteria</taxon>
        <taxon>Methylococcales</taxon>
        <taxon>Methylococcaceae</taxon>
        <taxon>Methylobacter</taxon>
    </lineage>
</organism>
<evidence type="ECO:0000313" key="1">
    <source>
        <dbReference type="EMBL" id="CAA9889984.1"/>
    </source>
</evidence>
<reference evidence="1 2" key="1">
    <citation type="submission" date="2020-02" db="EMBL/GenBank/DDBJ databases">
        <authorList>
            <person name="Hogendoorn C."/>
        </authorList>
    </citation>
    <scope>NUCLEOTIDE SEQUENCE [LARGE SCALE GENOMIC DNA]</scope>
    <source>
        <strain evidence="1">METHB21</strain>
    </source>
</reference>
<comment type="caution">
    <text evidence="1">The sequence shown here is derived from an EMBL/GenBank/DDBJ whole genome shotgun (WGS) entry which is preliminary data.</text>
</comment>
<accession>A0A8S0XER0</accession>
<dbReference type="EMBL" id="CADCXN010000044">
    <property type="protein sequence ID" value="CAA9889984.1"/>
    <property type="molecule type" value="Genomic_DNA"/>
</dbReference>
<dbReference type="AlphaFoldDB" id="A0A8S0XER0"/>
<evidence type="ECO:0000313" key="2">
    <source>
        <dbReference type="Proteomes" id="UP000494216"/>
    </source>
</evidence>
<name>A0A8S0XER0_9GAMM</name>
<dbReference type="Proteomes" id="UP000494216">
    <property type="component" value="Unassembled WGS sequence"/>
</dbReference>
<proteinExistence type="predicted"/>
<protein>
    <submittedName>
        <fullName evidence="1">Uncharacterized protein</fullName>
    </submittedName>
</protein>
<dbReference type="RefSeq" id="WP_174624956.1">
    <property type="nucleotide sequence ID" value="NZ_CADCXN010000044.1"/>
</dbReference>
<gene>
    <name evidence="1" type="ORF">METHB2_170002</name>
</gene>
<sequence length="79" mass="9157">MSDDQQRLTYPSRATEAIKILGVLFFLFEQVEMAKLALNTNAGRSSDTIRFYVLEKVTSDFYTLNRITIYNNTRLEEKG</sequence>